<feature type="active site" evidence="3">
    <location>
        <position position="256"/>
    </location>
</feature>
<dbReference type="PANTHER" id="PTHR34069">
    <property type="entry name" value="3-OXOACYL-[ACYL-CARRIER-PROTEIN] SYNTHASE 3"/>
    <property type="match status" value="1"/>
</dbReference>
<dbReference type="Proteomes" id="UP000093111">
    <property type="component" value="Unassembled WGS sequence"/>
</dbReference>
<comment type="catalytic activity">
    <reaction evidence="3">
        <text>glutaryl-CoA + malonyl-[ACP] + H(+) = 3-oxo-6-carboxyhexanoyl-[ACP] + CO2 + CoA</text>
        <dbReference type="Rhea" id="RHEA:67904"/>
        <dbReference type="Rhea" id="RHEA-COMP:9623"/>
        <dbReference type="Rhea" id="RHEA-COMP:17387"/>
        <dbReference type="ChEBI" id="CHEBI:15378"/>
        <dbReference type="ChEBI" id="CHEBI:16526"/>
        <dbReference type="ChEBI" id="CHEBI:57287"/>
        <dbReference type="ChEBI" id="CHEBI:57378"/>
        <dbReference type="ChEBI" id="CHEBI:78449"/>
        <dbReference type="ChEBI" id="CHEBI:176519"/>
    </reaction>
</comment>
<accession>A0A1C7P5M0</accession>
<feature type="region of interest" description="ACP-binding" evidence="3">
    <location>
        <begin position="257"/>
        <end position="261"/>
    </location>
</feature>
<evidence type="ECO:0000259" key="5">
    <source>
        <dbReference type="Pfam" id="PF08545"/>
    </source>
</evidence>
<evidence type="ECO:0000313" key="7">
    <source>
        <dbReference type="Proteomes" id="UP000093111"/>
    </source>
</evidence>
<feature type="domain" description="Beta-ketoacyl-[acyl-carrier-protein] synthase III N-terminal" evidence="5">
    <location>
        <begin position="110"/>
        <end position="188"/>
    </location>
</feature>
<evidence type="ECO:0000256" key="3">
    <source>
        <dbReference type="HAMAP-Rule" id="MF_02249"/>
    </source>
</evidence>
<keyword evidence="3" id="KW-0093">Biotin biosynthesis</keyword>
<evidence type="ECO:0000313" key="6">
    <source>
        <dbReference type="EMBL" id="OBZ96572.1"/>
    </source>
</evidence>
<gene>
    <name evidence="3" type="primary">bioZ</name>
    <name evidence="6" type="ORF">ADU59_02085</name>
</gene>
<dbReference type="GO" id="GO:0044550">
    <property type="term" value="P:secondary metabolite biosynthetic process"/>
    <property type="evidence" value="ECO:0007669"/>
    <property type="project" value="TreeGrafter"/>
</dbReference>
<protein>
    <recommendedName>
        <fullName evidence="3">3-oxopimeloyl-[acyl-carrier-protein] synthase</fullName>
        <shortName evidence="3">3-oxopimeloyl-[ACP] synthase</shortName>
        <ecNumber evidence="3">2.3.1.-</ecNumber>
    </recommendedName>
</protein>
<dbReference type="PATRIC" id="fig|1612624.7.peg.433"/>
<dbReference type="PANTHER" id="PTHR34069:SF2">
    <property type="entry name" value="BETA-KETOACYL-[ACYL-CARRIER-PROTEIN] SYNTHASE III"/>
    <property type="match status" value="1"/>
</dbReference>
<organism evidence="6 7">
    <name type="scientific">Pararhizobium polonicum</name>
    <dbReference type="NCBI Taxonomy" id="1612624"/>
    <lineage>
        <taxon>Bacteria</taxon>
        <taxon>Pseudomonadati</taxon>
        <taxon>Pseudomonadota</taxon>
        <taxon>Alphaproteobacteria</taxon>
        <taxon>Hyphomicrobiales</taxon>
        <taxon>Rhizobiaceae</taxon>
        <taxon>Rhizobium/Agrobacterium group</taxon>
        <taxon>Pararhizobium</taxon>
    </lineage>
</organism>
<dbReference type="InterPro" id="IPR013747">
    <property type="entry name" value="ACP_syn_III_C"/>
</dbReference>
<keyword evidence="1 3" id="KW-0808">Transferase</keyword>
<dbReference type="GO" id="GO:0009102">
    <property type="term" value="P:biotin biosynthetic process"/>
    <property type="evidence" value="ECO:0007669"/>
    <property type="project" value="UniProtKB-UniRule"/>
</dbReference>
<dbReference type="EMBL" id="LGLV01000004">
    <property type="protein sequence ID" value="OBZ96572.1"/>
    <property type="molecule type" value="Genomic_DNA"/>
</dbReference>
<dbReference type="NCBIfam" id="NF004623">
    <property type="entry name" value="PRK05963.1"/>
    <property type="match status" value="1"/>
</dbReference>
<dbReference type="EC" id="2.3.1.-" evidence="3"/>
<dbReference type="Gene3D" id="3.40.47.10">
    <property type="match status" value="1"/>
</dbReference>
<comment type="pathway">
    <text evidence="3">Cofactor biosynthesis; biotin biosynthesis.</text>
</comment>
<dbReference type="SUPFAM" id="SSF53901">
    <property type="entry name" value="Thiolase-like"/>
    <property type="match status" value="1"/>
</dbReference>
<evidence type="ECO:0000256" key="2">
    <source>
        <dbReference type="ARBA" id="ARBA00023315"/>
    </source>
</evidence>
<dbReference type="GO" id="GO:0006633">
    <property type="term" value="P:fatty acid biosynthetic process"/>
    <property type="evidence" value="ECO:0007669"/>
    <property type="project" value="InterPro"/>
</dbReference>
<dbReference type="OrthoDB" id="9815506at2"/>
<comment type="function">
    <text evidence="3">Involved in the formation of the biotin precursor pimeloyl-ACP. Catalyzes the condensation of glutaryl-CoA, an intermediate in lysine degradation, with malonyl-ACP to produce 3-oxopimeloyl-ACP.</text>
</comment>
<reference evidence="6 7" key="1">
    <citation type="journal article" date="2016" name="Syst. Appl. Microbiol.">
        <title>Pararhizobium polonicum sp. nov. isolated from tumors on stone fruit rootstocks.</title>
        <authorList>
            <person name="Pulawska J."/>
            <person name="Kuzmanovic N."/>
            <person name="Willems A."/>
            <person name="Pothier J.F."/>
        </authorList>
    </citation>
    <scope>NUCLEOTIDE SEQUENCE [LARGE SCALE GENOMIC DNA]</scope>
    <source>
        <strain evidence="6 7">F5.1</strain>
    </source>
</reference>
<evidence type="ECO:0000259" key="4">
    <source>
        <dbReference type="Pfam" id="PF08541"/>
    </source>
</evidence>
<dbReference type="HAMAP" id="MF_02249">
    <property type="entry name" value="BioZ"/>
    <property type="match status" value="1"/>
</dbReference>
<feature type="domain" description="Beta-ketoacyl-[acyl-carrier-protein] synthase III C-terminal" evidence="4">
    <location>
        <begin position="241"/>
        <end position="327"/>
    </location>
</feature>
<dbReference type="CDD" id="cd00830">
    <property type="entry name" value="KAS_III"/>
    <property type="match status" value="1"/>
</dbReference>
<dbReference type="InterPro" id="IPR013751">
    <property type="entry name" value="ACP_syn_III_N"/>
</dbReference>
<keyword evidence="2 3" id="KW-0012">Acyltransferase</keyword>
<dbReference type="NCBIfam" id="NF006829">
    <property type="entry name" value="PRK09352.1"/>
    <property type="match status" value="1"/>
</dbReference>
<dbReference type="InterPro" id="IPR016039">
    <property type="entry name" value="Thiolase-like"/>
</dbReference>
<sequence length="329" mass="34166">MRSARSSCLAGFGHAVPIRRVENAEIEERLGLELGWIERRTGIRARHWAEPGDTLSGLAAKAGQAAIENSGIARDDVALTLLATSTPDHLLPPSAPLLAHRLGLANSGAIDLAGACSGFLYALTLADGFVRAQGRPVLVVAANILSRRINPAERASAVLFADAAGAVVLMPSQDPETGLLGVDLASDGSRYDLISIPAGGSNRPFAADVTPDECLMTMRDGREMFTQAVRMMSLCANRAIAHAGLGARDVSRFVPHQANARIFDAVCGNLGIDPERTVRTITNYGNSSAATIPLSLSLAHQAAPFASGEKLLLTAAGAGLTGGACVIGM</sequence>
<dbReference type="GO" id="GO:0004315">
    <property type="term" value="F:3-oxoacyl-[acyl-carrier-protein] synthase activity"/>
    <property type="evidence" value="ECO:0007669"/>
    <property type="project" value="InterPro"/>
</dbReference>
<dbReference type="InterPro" id="IPR046403">
    <property type="entry name" value="BioZ"/>
</dbReference>
<dbReference type="UniPathway" id="UPA00078"/>
<dbReference type="STRING" id="1612624.ADU59_02085"/>
<name>A0A1C7P5M0_9HYPH</name>
<dbReference type="Pfam" id="PF08541">
    <property type="entry name" value="ACP_syn_III_C"/>
    <property type="match status" value="1"/>
</dbReference>
<comment type="catalytic activity">
    <reaction evidence="3">
        <text>malonyl-[ACP] + an acyl-CoA + H(+) = a 3-oxoacyl-[ACP] + CO2 + CoA</text>
        <dbReference type="Rhea" id="RHEA:44448"/>
        <dbReference type="Rhea" id="RHEA-COMP:9623"/>
        <dbReference type="Rhea" id="RHEA-COMP:9916"/>
        <dbReference type="ChEBI" id="CHEBI:15378"/>
        <dbReference type="ChEBI" id="CHEBI:16526"/>
        <dbReference type="ChEBI" id="CHEBI:57287"/>
        <dbReference type="ChEBI" id="CHEBI:58342"/>
        <dbReference type="ChEBI" id="CHEBI:78449"/>
        <dbReference type="ChEBI" id="CHEBI:78776"/>
    </reaction>
</comment>
<comment type="similarity">
    <text evidence="3">Belongs to the thiolase-like superfamily. BioZ family.</text>
</comment>
<evidence type="ECO:0000256" key="1">
    <source>
        <dbReference type="ARBA" id="ARBA00022679"/>
    </source>
</evidence>
<feature type="active site" evidence="3">
    <location>
        <position position="116"/>
    </location>
</feature>
<dbReference type="Pfam" id="PF08545">
    <property type="entry name" value="ACP_syn_III"/>
    <property type="match status" value="1"/>
</dbReference>
<feature type="active site" evidence="3">
    <location>
        <position position="286"/>
    </location>
</feature>
<dbReference type="AlphaFoldDB" id="A0A1C7P5M0"/>
<keyword evidence="7" id="KW-1185">Reference proteome</keyword>
<dbReference type="RefSeq" id="WP_068951209.1">
    <property type="nucleotide sequence ID" value="NZ_LGLV01000004.1"/>
</dbReference>
<comment type="caution">
    <text evidence="6">The sequence shown here is derived from an EMBL/GenBank/DDBJ whole genome shotgun (WGS) entry which is preliminary data.</text>
</comment>
<proteinExistence type="inferred from homology"/>